<dbReference type="InterPro" id="IPR050545">
    <property type="entry name" value="Mycobact_MmpL"/>
</dbReference>
<keyword evidence="4 6" id="KW-1133">Transmembrane helix</keyword>
<gene>
    <name evidence="8" type="ORF">DWU98_01030</name>
</gene>
<feature type="transmembrane region" description="Helical" evidence="6">
    <location>
        <begin position="738"/>
        <end position="758"/>
    </location>
</feature>
<evidence type="ECO:0000256" key="5">
    <source>
        <dbReference type="ARBA" id="ARBA00023136"/>
    </source>
</evidence>
<evidence type="ECO:0000259" key="7">
    <source>
        <dbReference type="Pfam" id="PF03176"/>
    </source>
</evidence>
<dbReference type="Proteomes" id="UP000254258">
    <property type="component" value="Unassembled WGS sequence"/>
</dbReference>
<evidence type="ECO:0000256" key="3">
    <source>
        <dbReference type="ARBA" id="ARBA00022692"/>
    </source>
</evidence>
<feature type="transmembrane region" description="Helical" evidence="6">
    <location>
        <begin position="711"/>
        <end position="731"/>
    </location>
</feature>
<reference evidence="8 9" key="1">
    <citation type="submission" date="2018-07" db="EMBL/GenBank/DDBJ databases">
        <title>Dyella monticola sp. nov. and Dyella psychrodurans sp. nov. isolated from monsoon evergreen broad-leaved forest soil of Dinghu Mountain, China.</title>
        <authorList>
            <person name="Gao Z."/>
            <person name="Qiu L."/>
        </authorList>
    </citation>
    <scope>NUCLEOTIDE SEQUENCE [LARGE SCALE GENOMIC DNA]</scope>
    <source>
        <strain evidence="8 9">4G-K06</strain>
    </source>
</reference>
<keyword evidence="9" id="KW-1185">Reference proteome</keyword>
<sequence>MTEFIVRIVQFCRRYAALVALCFFVLAGISIWLAAQRLSVDTNTDNLFAKTLPWRQHAAAFDREFPQFNDVLAVVVRGDTPEESDETAAQLAKALAADKKHFIDVSRPDADPFFRTEGLLLLGPDDLSKMLDSLMNAQPLLGPLAADPSARGLLNGVSLMAAGVRIQHADLSPYKPALDQLTQVLNNAADGHPTPLSWQGLLGSDITQQPQNVRFVLTHPVLEEGSLQPGLAATKALEKIRDTLPDVKAGRARVDYTGSVALADVQFGALTKGIVASTLVSLFLLALWLYLAMHSFRRIIPILLTLLVGFALTTGFAALAVGTLNVISVAFAVLFVGLAVDFGIQFAVRLREQRMLLDDIDLALAEGARVSGSQIAVAAAATACGFLAFSPTNFVGVAELGTIAGVGMGIALVCTLTLLPALLSLAKPVRQSKELSLPFGPKMDSWLHHHYKPVLIVFGLLGIAGLVTGARMPFDANPLNTQDPHSEPMRTLRSLADNPVTNPFNINIMVPSVEAARTLSDKLSTLPEVSSVISGATFVPPDQQASLDQLNQAQVLMLPSLDVDPSGSPVTPQALRSAISDTLDAINDAKPEMTPGSPLFGIEAALQRLAKAPDDRLMAMNEAVSRFLPAQLNSLRDALNAKAVTLQTLPESIKRDWVSPNGQVRIQVSPTVNEQDTSGLRRFVEAVQRVAPDAGGPAVTTIASADTIMQAFKQAAVLAIIAIAIVLMLVIRRLKDAGIVLLTLGMSALLTALLARSLGMAINYANIISLPLLLGVGVSFNVYFVMNWRAGMRRFVSSASARAVLFSALTTGTAFGSLALSHDLGMASMGRMLLVSLVAVLLATFIFLPALLYAINPPSQVSGTGH</sequence>
<evidence type="ECO:0000313" key="9">
    <source>
        <dbReference type="Proteomes" id="UP000254258"/>
    </source>
</evidence>
<feature type="transmembrane region" description="Helical" evidence="6">
    <location>
        <begin position="326"/>
        <end position="348"/>
    </location>
</feature>
<dbReference type="EMBL" id="QRBE01000001">
    <property type="protein sequence ID" value="RDS84586.1"/>
    <property type="molecule type" value="Genomic_DNA"/>
</dbReference>
<dbReference type="NCBIfam" id="TIGR03480">
    <property type="entry name" value="HpnN"/>
    <property type="match status" value="1"/>
</dbReference>
<comment type="caution">
    <text evidence="8">The sequence shown here is derived from an EMBL/GenBank/DDBJ whole genome shotgun (WGS) entry which is preliminary data.</text>
</comment>
<evidence type="ECO:0000313" key="8">
    <source>
        <dbReference type="EMBL" id="RDS84586.1"/>
    </source>
</evidence>
<dbReference type="PANTHER" id="PTHR33406:SF13">
    <property type="entry name" value="MEMBRANE PROTEIN YDFJ"/>
    <property type="match status" value="1"/>
</dbReference>
<dbReference type="RefSeq" id="WP_115493620.1">
    <property type="nucleotide sequence ID" value="NZ_QRBE01000001.1"/>
</dbReference>
<name>A0A370X897_9GAMM</name>
<dbReference type="SUPFAM" id="SSF82866">
    <property type="entry name" value="Multidrug efflux transporter AcrB transmembrane domain"/>
    <property type="match status" value="2"/>
</dbReference>
<dbReference type="Gene3D" id="1.20.1640.10">
    <property type="entry name" value="Multidrug efflux transporter AcrB transmembrane domain"/>
    <property type="match status" value="2"/>
</dbReference>
<feature type="transmembrane region" description="Helical" evidence="6">
    <location>
        <begin position="800"/>
        <end position="820"/>
    </location>
</feature>
<dbReference type="GO" id="GO:0005886">
    <property type="term" value="C:plasma membrane"/>
    <property type="evidence" value="ECO:0007669"/>
    <property type="project" value="UniProtKB-SubCell"/>
</dbReference>
<dbReference type="OrthoDB" id="7067407at2"/>
<feature type="domain" description="Membrane transport protein MMPL" evidence="7">
    <location>
        <begin position="625"/>
        <end position="853"/>
    </location>
</feature>
<keyword evidence="3 6" id="KW-0812">Transmembrane</keyword>
<proteinExistence type="predicted"/>
<feature type="transmembrane region" description="Helical" evidence="6">
    <location>
        <begin position="299"/>
        <end position="320"/>
    </location>
</feature>
<dbReference type="AlphaFoldDB" id="A0A370X897"/>
<protein>
    <submittedName>
        <fullName evidence="8">RND transporter</fullName>
    </submittedName>
</protein>
<dbReference type="Pfam" id="PF03176">
    <property type="entry name" value="MMPL"/>
    <property type="match status" value="2"/>
</dbReference>
<feature type="domain" description="Membrane transport protein MMPL" evidence="7">
    <location>
        <begin position="232"/>
        <end position="426"/>
    </location>
</feature>
<dbReference type="InterPro" id="IPR004869">
    <property type="entry name" value="MMPL_dom"/>
</dbReference>
<accession>A0A370X897</accession>
<evidence type="ECO:0000256" key="4">
    <source>
        <dbReference type="ARBA" id="ARBA00022989"/>
    </source>
</evidence>
<feature type="transmembrane region" description="Helical" evidence="6">
    <location>
        <begin position="368"/>
        <end position="389"/>
    </location>
</feature>
<keyword evidence="5 6" id="KW-0472">Membrane</keyword>
<dbReference type="InterPro" id="IPR017841">
    <property type="entry name" value="Hopanoid_biosynth_HpnN"/>
</dbReference>
<feature type="transmembrane region" description="Helical" evidence="6">
    <location>
        <begin position="401"/>
        <end position="423"/>
    </location>
</feature>
<feature type="transmembrane region" description="Helical" evidence="6">
    <location>
        <begin position="832"/>
        <end position="855"/>
    </location>
</feature>
<organism evidence="8 9">
    <name type="scientific">Dyella monticola</name>
    <dbReference type="NCBI Taxonomy" id="1927958"/>
    <lineage>
        <taxon>Bacteria</taxon>
        <taxon>Pseudomonadati</taxon>
        <taxon>Pseudomonadota</taxon>
        <taxon>Gammaproteobacteria</taxon>
        <taxon>Lysobacterales</taxon>
        <taxon>Rhodanobacteraceae</taxon>
        <taxon>Dyella</taxon>
    </lineage>
</organism>
<keyword evidence="2" id="KW-1003">Cell membrane</keyword>
<dbReference type="PANTHER" id="PTHR33406">
    <property type="entry name" value="MEMBRANE PROTEIN MJ1562-RELATED"/>
    <property type="match status" value="1"/>
</dbReference>
<feature type="transmembrane region" description="Helical" evidence="6">
    <location>
        <begin position="453"/>
        <end position="474"/>
    </location>
</feature>
<evidence type="ECO:0000256" key="2">
    <source>
        <dbReference type="ARBA" id="ARBA00022475"/>
    </source>
</evidence>
<feature type="transmembrane region" description="Helical" evidence="6">
    <location>
        <begin position="274"/>
        <end position="292"/>
    </location>
</feature>
<feature type="transmembrane region" description="Helical" evidence="6">
    <location>
        <begin position="15"/>
        <end position="35"/>
    </location>
</feature>
<feature type="transmembrane region" description="Helical" evidence="6">
    <location>
        <begin position="764"/>
        <end position="788"/>
    </location>
</feature>
<evidence type="ECO:0000256" key="1">
    <source>
        <dbReference type="ARBA" id="ARBA00004651"/>
    </source>
</evidence>
<evidence type="ECO:0000256" key="6">
    <source>
        <dbReference type="SAM" id="Phobius"/>
    </source>
</evidence>
<comment type="subcellular location">
    <subcellularLocation>
        <location evidence="1">Cell membrane</location>
        <topology evidence="1">Multi-pass membrane protein</topology>
    </subcellularLocation>
</comment>